<dbReference type="InterPro" id="IPR029046">
    <property type="entry name" value="LolA/LolB/LppX"/>
</dbReference>
<evidence type="ECO:0000256" key="2">
    <source>
        <dbReference type="SAM" id="SignalP"/>
    </source>
</evidence>
<dbReference type="Gene3D" id="2.50.20.10">
    <property type="entry name" value="Lipoprotein localisation LolA/LolB/LppX"/>
    <property type="match status" value="1"/>
</dbReference>
<dbReference type="AlphaFoldDB" id="A0A6G8F360"/>
<keyword evidence="3" id="KW-0449">Lipoprotein</keyword>
<dbReference type="CDD" id="cd16325">
    <property type="entry name" value="LolA"/>
    <property type="match status" value="1"/>
</dbReference>
<dbReference type="InterPro" id="IPR004564">
    <property type="entry name" value="OM_lipoprot_carrier_LolA-like"/>
</dbReference>
<dbReference type="PANTHER" id="PTHR35869">
    <property type="entry name" value="OUTER-MEMBRANE LIPOPROTEIN CARRIER PROTEIN"/>
    <property type="match status" value="1"/>
</dbReference>
<proteinExistence type="predicted"/>
<dbReference type="EMBL" id="MN990731">
    <property type="protein sequence ID" value="QIM10608.1"/>
    <property type="molecule type" value="Genomic_DNA"/>
</dbReference>
<evidence type="ECO:0000256" key="1">
    <source>
        <dbReference type="ARBA" id="ARBA00022729"/>
    </source>
</evidence>
<dbReference type="Pfam" id="PF03548">
    <property type="entry name" value="LolA"/>
    <property type="match status" value="1"/>
</dbReference>
<reference evidence="3" key="1">
    <citation type="journal article" date="2020" name="J. ISSAAS">
        <title>Lactobacilli and other gastrointestinal microbiota of Peromyscus leucopus, reservoir host for agents of Lyme disease and other zoonoses in North America.</title>
        <authorList>
            <person name="Milovic A."/>
            <person name="Bassam K."/>
            <person name="Shao H."/>
            <person name="Chatzistamou I."/>
            <person name="Tufts D.M."/>
            <person name="Diuk-Wasser M."/>
            <person name="Barbour A.G."/>
        </authorList>
    </citation>
    <scope>NUCLEOTIDE SEQUENCE</scope>
    <source>
        <strain evidence="3">LL90</strain>
    </source>
</reference>
<evidence type="ECO:0000313" key="3">
    <source>
        <dbReference type="EMBL" id="QIM10608.1"/>
    </source>
</evidence>
<sequence>MKKIFLALFLLSAFGTAQGQAQTKNDIQKIENYLNSIKTLQARFVQNASNGNVSEGTLAIEKPNKIRMEYAAPTNVLIVGNGDYIVYNDKDLDQISNIDYDDIPATLILGNDIKIDGKTIKVASFYKDAGTTIIGLDYKGKGDLGTITLTFNNSPFELRQWKIIDPQSVEISVSLYGTKVDQPLDSSIFKFRKKQNPLKNKGR</sequence>
<dbReference type="SUPFAM" id="SSF89392">
    <property type="entry name" value="Prokaryotic lipoproteins and lipoprotein localization factors"/>
    <property type="match status" value="1"/>
</dbReference>
<protein>
    <submittedName>
        <fullName evidence="3">Outer-membrane lipoprotein carrier protein</fullName>
    </submittedName>
</protein>
<accession>A0A6G8F360</accession>
<name>A0A6G8F360_9PROT</name>
<gene>
    <name evidence="3" type="ORF">PlAlph_5000</name>
</gene>
<feature type="signal peptide" evidence="2">
    <location>
        <begin position="1"/>
        <end position="21"/>
    </location>
</feature>
<keyword evidence="1 2" id="KW-0732">Signal</keyword>
<dbReference type="PANTHER" id="PTHR35869:SF1">
    <property type="entry name" value="OUTER-MEMBRANE LIPOPROTEIN CARRIER PROTEIN"/>
    <property type="match status" value="1"/>
</dbReference>
<organism evidence="3">
    <name type="scientific">uncultured Alphaproteobacteria bacterium</name>
    <dbReference type="NCBI Taxonomy" id="91750"/>
    <lineage>
        <taxon>Bacteria</taxon>
        <taxon>Pseudomonadati</taxon>
        <taxon>Pseudomonadota</taxon>
        <taxon>Alphaproteobacteria</taxon>
        <taxon>environmental samples</taxon>
    </lineage>
</organism>
<feature type="chain" id="PRO_5026255529" evidence="2">
    <location>
        <begin position="22"/>
        <end position="203"/>
    </location>
</feature>